<feature type="compositionally biased region" description="Acidic residues" evidence="1">
    <location>
        <begin position="72"/>
        <end position="91"/>
    </location>
</feature>
<dbReference type="InterPro" id="IPR014025">
    <property type="entry name" value="Glutaredoxin_subgr"/>
</dbReference>
<dbReference type="EMBL" id="PKFP01000008">
    <property type="protein sequence ID" value="PVH17821.1"/>
    <property type="molecule type" value="Genomic_DNA"/>
</dbReference>
<dbReference type="RefSeq" id="XP_025338761.1">
    <property type="nucleotide sequence ID" value="XM_025479288.1"/>
</dbReference>
<evidence type="ECO:0000256" key="1">
    <source>
        <dbReference type="SAM" id="MobiDB-lite"/>
    </source>
</evidence>
<dbReference type="GO" id="GO:0005796">
    <property type="term" value="C:Golgi lumen"/>
    <property type="evidence" value="ECO:0007669"/>
    <property type="project" value="TreeGrafter"/>
</dbReference>
<feature type="compositionally biased region" description="Basic and acidic residues" evidence="1">
    <location>
        <begin position="62"/>
        <end position="71"/>
    </location>
</feature>
<dbReference type="PROSITE" id="PS51354">
    <property type="entry name" value="GLUTAREDOXIN_2"/>
    <property type="match status" value="1"/>
</dbReference>
<dbReference type="Pfam" id="PF00462">
    <property type="entry name" value="Glutaredoxin"/>
    <property type="match status" value="1"/>
</dbReference>
<dbReference type="InterPro" id="IPR002109">
    <property type="entry name" value="Glutaredoxin"/>
</dbReference>
<gene>
    <name evidence="3" type="ORF">CXQ87_000719</name>
</gene>
<dbReference type="GeneID" id="37000720"/>
<dbReference type="PANTHER" id="PTHR45694">
    <property type="entry name" value="GLUTAREDOXIN 2"/>
    <property type="match status" value="1"/>
</dbReference>
<feature type="region of interest" description="Disordered" evidence="1">
    <location>
        <begin position="62"/>
        <end position="92"/>
    </location>
</feature>
<dbReference type="AlphaFoldDB" id="A0A2V1ALK8"/>
<dbReference type="PRINTS" id="PR00160">
    <property type="entry name" value="GLUTAREDOXIN"/>
</dbReference>
<organism evidence="3 4">
    <name type="scientific">Candidozyma duobushaemuli</name>
    <dbReference type="NCBI Taxonomy" id="1231522"/>
    <lineage>
        <taxon>Eukaryota</taxon>
        <taxon>Fungi</taxon>
        <taxon>Dikarya</taxon>
        <taxon>Ascomycota</taxon>
        <taxon>Saccharomycotina</taxon>
        <taxon>Pichiomycetes</taxon>
        <taxon>Metschnikowiaceae</taxon>
        <taxon>Candidozyma</taxon>
    </lineage>
</organism>
<evidence type="ECO:0000313" key="3">
    <source>
        <dbReference type="EMBL" id="PVH17821.1"/>
    </source>
</evidence>
<evidence type="ECO:0000313" key="4">
    <source>
        <dbReference type="Proteomes" id="UP000244406"/>
    </source>
</evidence>
<dbReference type="VEuPathDB" id="FungiDB:CXQ87_000719"/>
<dbReference type="Gene3D" id="3.40.30.10">
    <property type="entry name" value="Glutaredoxin"/>
    <property type="match status" value="1"/>
</dbReference>
<accession>A0A2V1ALK8</accession>
<dbReference type="GO" id="GO:0015038">
    <property type="term" value="F:glutathione disulfide oxidoreductase activity"/>
    <property type="evidence" value="ECO:0007669"/>
    <property type="project" value="TreeGrafter"/>
</dbReference>
<dbReference type="InterPro" id="IPR036249">
    <property type="entry name" value="Thioredoxin-like_sf"/>
</dbReference>
<reference evidence="3 4" key="1">
    <citation type="submission" date="2017-12" db="EMBL/GenBank/DDBJ databases">
        <title>Genome Sequence of the Amphotericin B-resistant Candida duobushaemulonii strain, B09383.</title>
        <authorList>
            <person name="Chow N.A."/>
            <person name="Gade L."/>
            <person name="Batra D."/>
            <person name="Rowe L.A."/>
            <person name="Loparev V.N."/>
            <person name="Litvintseva A.P."/>
        </authorList>
    </citation>
    <scope>NUCLEOTIDE SEQUENCE [LARGE SCALE GENOMIC DNA]</scope>
    <source>
        <strain evidence="3 4">B09383</strain>
    </source>
</reference>
<dbReference type="GO" id="GO:0034599">
    <property type="term" value="P:cellular response to oxidative stress"/>
    <property type="evidence" value="ECO:0007669"/>
    <property type="project" value="TreeGrafter"/>
</dbReference>
<name>A0A2V1ALK8_9ASCO</name>
<dbReference type="Proteomes" id="UP000244406">
    <property type="component" value="Unassembled WGS sequence"/>
</dbReference>
<dbReference type="PANTHER" id="PTHR45694:SF5">
    <property type="entry name" value="GLUTAREDOXIN 2"/>
    <property type="match status" value="1"/>
</dbReference>
<comment type="caution">
    <text evidence="3">The sequence shown here is derived from an EMBL/GenBank/DDBJ whole genome shotgun (WGS) entry which is preliminary data.</text>
</comment>
<sequence length="212" mass="23294">MVSNRKIRVLALAVGITLLTTILLLTRESRHKNVSVAKQAAGSTLLESANNAQVDAAINEEISKTKGKEDAENNGEIEQETLEDDSTTEEYDPAKQYREIRALAPMTIFSKSYCPFSKRLKQLLSDSYNIVPPPTIVELDKSKHGKELQAYLGEITGRKTVPNVLVGASNPQSRGGADDFIDLHNKGELEASLNIWGEKELSVTKKETPSNV</sequence>
<feature type="domain" description="Glutaredoxin" evidence="2">
    <location>
        <begin position="107"/>
        <end position="167"/>
    </location>
</feature>
<evidence type="ECO:0000259" key="2">
    <source>
        <dbReference type="Pfam" id="PF00462"/>
    </source>
</evidence>
<dbReference type="GO" id="GO:0005801">
    <property type="term" value="C:cis-Golgi network"/>
    <property type="evidence" value="ECO:0007669"/>
    <property type="project" value="TreeGrafter"/>
</dbReference>
<dbReference type="SUPFAM" id="SSF52833">
    <property type="entry name" value="Thioredoxin-like"/>
    <property type="match status" value="1"/>
</dbReference>
<keyword evidence="4" id="KW-1185">Reference proteome</keyword>
<dbReference type="CDD" id="cd03419">
    <property type="entry name" value="GRX_GRXh_1_2_like"/>
    <property type="match status" value="1"/>
</dbReference>
<protein>
    <submittedName>
        <fullName evidence="3">Glutaredoxin</fullName>
    </submittedName>
</protein>
<proteinExistence type="predicted"/>
<dbReference type="GO" id="GO:0000324">
    <property type="term" value="C:fungal-type vacuole"/>
    <property type="evidence" value="ECO:0007669"/>
    <property type="project" value="TreeGrafter"/>
</dbReference>